<reference evidence="3" key="1">
    <citation type="submission" date="2016-06" db="EMBL/GenBank/DDBJ databases">
        <title>Draft Genome sequence of the fungus Inonotus baumii.</title>
        <authorList>
            <person name="Zhu H."/>
            <person name="Lin W."/>
        </authorList>
    </citation>
    <scope>NUCLEOTIDE SEQUENCE</scope>
    <source>
        <strain evidence="3">821</strain>
    </source>
</reference>
<dbReference type="Proteomes" id="UP000757232">
    <property type="component" value="Unassembled WGS sequence"/>
</dbReference>
<keyword evidence="4" id="KW-1185">Reference proteome</keyword>
<sequence>MRRQTRSTAAVAQPNLLHLWTTKSQCEENEPKKLAANESLDAVTIEGAHLGAGGVSLAGRTEATGAGLPESKLSRNTKSGRTRKQGISDSIPFADSGLAHEDEANLAEVSSGSENAAVLTETTNEDSRAPQPPKQNLSVTAGRKAKQHPLNGSSQVKLYPIFGNWTKHHVDVSAAETEPSNDKKEVRELRAQKAGRTVTKSDRSNFLKRTASEYVNTPVSVQDGIFVGPSSQPLSRSVDIIELTGGNEVAGPFFRSIAKGSQEEPIVIDSSPTRDLTEHSKDGTPSPRKPSRPVCGGTPSGFFAPRMVGSSETSTKPRKRVSEGELANWPRKDSQHVRGAQRFFTSPPCDFLQLRNEPPRDDPSASPMDSIRRLRCGETFYSSDEPRYLVEPVRSFQNDHAGHQDIRHSNASCPAISRFLNSNHDASNIWNDKWRPRCAAEVISNSESAFFLRDWLVALEINPEEPVTGEAVKIATGSRDKFSQSAKRPQVIRTVDKPRKRRKKVDWDEESLGDWLTSDEDESPTLALGDGEEAEEDLSDDHSDERGSPWRPRLIRLSRQRPPHVDCSDKETNELASAPTPTHDFSDRLTNAILLVGPTGSGKTATVYACAEELGWEVFEVYPGIGKRNGTSLVSLVGDVGKNHIVNRSSRGMSGTREKHVPGSGAPTEISLGSKQGKQQAASKAFASFFIQDHKDLSRDASCGASKSDYNVADSHRHEPPESPRSASVRAYLDSGIAHGRLLTPFENLDSRRIGAQQSIILLEEVDILFGEDVNFWPTVVALIRESRRPIIMTCNNSSLVPSDTLPLQTILSFDPCPSDLAITYLRCMALAEGYAASETHVKSLYGRNFHLDVLDIHSDLVRSSACPTSPPDLRQAIHSLQFLCQASQGFNNNSLSSSKVPDRNQCDDSALSDLSNWNWNQHPTSDSSFPFVSTEQAEIESESTRRIKNLWRISDALSMIDSYLARSSLRVLETHSYAAGCLSDLELGYPSLECETDILHLQDGITQYNHDEAIALEAFRCAGRTVGSSAAKVGPGTILDIRTEERWKTTTTELLLKRSGYFACVSGVLEKIVPLANRQSVDCLVLDYEAWVRLIDRIDMEMEAAALQESETRSRSRARGGRSTRNSQRMQYQRYFDLEDEARAVWHANALTESGEGES</sequence>
<feature type="region of interest" description="Disordered" evidence="1">
    <location>
        <begin position="63"/>
        <end position="95"/>
    </location>
</feature>
<name>A0A9Q5NAY8_SANBA</name>
<dbReference type="SUPFAM" id="SSF52540">
    <property type="entry name" value="P-loop containing nucleoside triphosphate hydrolases"/>
    <property type="match status" value="1"/>
</dbReference>
<dbReference type="GO" id="GO:0005634">
    <property type="term" value="C:nucleus"/>
    <property type="evidence" value="ECO:0007669"/>
    <property type="project" value="TreeGrafter"/>
</dbReference>
<dbReference type="AlphaFoldDB" id="A0A9Q5NAY8"/>
<comment type="caution">
    <text evidence="3">The sequence shown here is derived from an EMBL/GenBank/DDBJ whole genome shotgun (WGS) entry which is preliminary data.</text>
</comment>
<proteinExistence type="predicted"/>
<dbReference type="InterPro" id="IPR003593">
    <property type="entry name" value="AAA+_ATPase"/>
</dbReference>
<evidence type="ECO:0000259" key="2">
    <source>
        <dbReference type="SMART" id="SM00382"/>
    </source>
</evidence>
<evidence type="ECO:0000256" key="1">
    <source>
        <dbReference type="SAM" id="MobiDB-lite"/>
    </source>
</evidence>
<feature type="compositionally biased region" description="Acidic residues" evidence="1">
    <location>
        <begin position="507"/>
        <end position="523"/>
    </location>
</feature>
<feature type="region of interest" description="Disordered" evidence="1">
    <location>
        <begin position="261"/>
        <end position="336"/>
    </location>
</feature>
<feature type="region of interest" description="Disordered" evidence="1">
    <location>
        <begin position="708"/>
        <end position="727"/>
    </location>
</feature>
<dbReference type="PANTHER" id="PTHR23389:SF21">
    <property type="entry name" value="ATPASE FAMILY AAA DOMAIN-CONTAINING PROTEIN 5"/>
    <property type="match status" value="1"/>
</dbReference>
<feature type="compositionally biased region" description="Basic and acidic residues" evidence="1">
    <location>
        <begin position="563"/>
        <end position="573"/>
    </location>
</feature>
<protein>
    <recommendedName>
        <fullName evidence="2">AAA+ ATPase domain-containing protein</fullName>
    </recommendedName>
</protein>
<feature type="compositionally biased region" description="Basic and acidic residues" evidence="1">
    <location>
        <begin position="180"/>
        <end position="191"/>
    </location>
</feature>
<feature type="domain" description="AAA+ ATPase" evidence="2">
    <location>
        <begin position="589"/>
        <end position="818"/>
    </location>
</feature>
<gene>
    <name evidence="3" type="ORF">A7U60_g1897</name>
</gene>
<feature type="region of interest" description="Disordered" evidence="1">
    <location>
        <begin position="349"/>
        <end position="369"/>
    </location>
</feature>
<feature type="region of interest" description="Disordered" evidence="1">
    <location>
        <begin position="174"/>
        <end position="202"/>
    </location>
</feature>
<evidence type="ECO:0000313" key="3">
    <source>
        <dbReference type="EMBL" id="OCB90873.1"/>
    </source>
</evidence>
<accession>A0A9Q5NAY8</accession>
<evidence type="ECO:0000313" key="4">
    <source>
        <dbReference type="Proteomes" id="UP000757232"/>
    </source>
</evidence>
<dbReference type="InterPro" id="IPR027417">
    <property type="entry name" value="P-loop_NTPase"/>
</dbReference>
<feature type="compositionally biased region" description="Acidic residues" evidence="1">
    <location>
        <begin position="530"/>
        <end position="539"/>
    </location>
</feature>
<feature type="compositionally biased region" description="Basic residues" evidence="1">
    <location>
        <begin position="553"/>
        <end position="562"/>
    </location>
</feature>
<feature type="region of interest" description="Disordered" evidence="1">
    <location>
        <begin position="645"/>
        <end position="677"/>
    </location>
</feature>
<dbReference type="Gene3D" id="3.40.50.300">
    <property type="entry name" value="P-loop containing nucleotide triphosphate hydrolases"/>
    <property type="match status" value="1"/>
</dbReference>
<dbReference type="OrthoDB" id="9996895at2759"/>
<feature type="region of interest" description="Disordered" evidence="1">
    <location>
        <begin position="477"/>
        <end position="583"/>
    </location>
</feature>
<dbReference type="SMART" id="SM00382">
    <property type="entry name" value="AAA"/>
    <property type="match status" value="1"/>
</dbReference>
<organism evidence="3 4">
    <name type="scientific">Sanghuangporus baumii</name>
    <name type="common">Phellinus baumii</name>
    <dbReference type="NCBI Taxonomy" id="108892"/>
    <lineage>
        <taxon>Eukaryota</taxon>
        <taxon>Fungi</taxon>
        <taxon>Dikarya</taxon>
        <taxon>Basidiomycota</taxon>
        <taxon>Agaricomycotina</taxon>
        <taxon>Agaricomycetes</taxon>
        <taxon>Hymenochaetales</taxon>
        <taxon>Hymenochaetaceae</taxon>
        <taxon>Sanghuangporus</taxon>
    </lineage>
</organism>
<dbReference type="PANTHER" id="PTHR23389">
    <property type="entry name" value="CHROMOSOME TRANSMISSION FIDELITY FACTOR 18"/>
    <property type="match status" value="1"/>
</dbReference>
<feature type="region of interest" description="Disordered" evidence="1">
    <location>
        <begin position="119"/>
        <end position="150"/>
    </location>
</feature>
<dbReference type="GO" id="GO:0003677">
    <property type="term" value="F:DNA binding"/>
    <property type="evidence" value="ECO:0007669"/>
    <property type="project" value="TreeGrafter"/>
</dbReference>
<dbReference type="EMBL" id="LNZH02000115">
    <property type="protein sequence ID" value="OCB90873.1"/>
    <property type="molecule type" value="Genomic_DNA"/>
</dbReference>